<organism evidence="2 3">
    <name type="scientific">Alteriqipengyuania lutimaris</name>
    <dbReference type="NCBI Taxonomy" id="1538146"/>
    <lineage>
        <taxon>Bacteria</taxon>
        <taxon>Pseudomonadati</taxon>
        <taxon>Pseudomonadota</taxon>
        <taxon>Alphaproteobacteria</taxon>
        <taxon>Sphingomonadales</taxon>
        <taxon>Erythrobacteraceae</taxon>
        <taxon>Alteriqipengyuania</taxon>
    </lineage>
</organism>
<proteinExistence type="predicted"/>
<protein>
    <submittedName>
        <fullName evidence="2">DNA-binding protein</fullName>
    </submittedName>
</protein>
<dbReference type="Pfam" id="PF12728">
    <property type="entry name" value="HTH_17"/>
    <property type="match status" value="1"/>
</dbReference>
<keyword evidence="2" id="KW-0238">DNA-binding</keyword>
<dbReference type="GO" id="GO:0003677">
    <property type="term" value="F:DNA binding"/>
    <property type="evidence" value="ECO:0007669"/>
    <property type="project" value="UniProtKB-KW"/>
</dbReference>
<dbReference type="OrthoDB" id="7226381at2"/>
<dbReference type="Proteomes" id="UP000254101">
    <property type="component" value="Unassembled WGS sequence"/>
</dbReference>
<keyword evidence="3" id="KW-1185">Reference proteome</keyword>
<comment type="caution">
    <text evidence="2">The sequence shown here is derived from an EMBL/GenBank/DDBJ whole genome shotgun (WGS) entry which is preliminary data.</text>
</comment>
<dbReference type="EMBL" id="QRBB01000001">
    <property type="protein sequence ID" value="RDS78595.1"/>
    <property type="molecule type" value="Genomic_DNA"/>
</dbReference>
<feature type="domain" description="Helix-turn-helix" evidence="1">
    <location>
        <begin position="4"/>
        <end position="44"/>
    </location>
</feature>
<evidence type="ECO:0000313" key="3">
    <source>
        <dbReference type="Proteomes" id="UP000254101"/>
    </source>
</evidence>
<dbReference type="InterPro" id="IPR041657">
    <property type="entry name" value="HTH_17"/>
</dbReference>
<accession>A0A395LPD5</accession>
<gene>
    <name evidence="2" type="ORF">DL238_07470</name>
</gene>
<evidence type="ECO:0000259" key="1">
    <source>
        <dbReference type="Pfam" id="PF12728"/>
    </source>
</evidence>
<dbReference type="AlphaFoldDB" id="A0A395LPD5"/>
<name>A0A395LPD5_9SPHN</name>
<reference evidence="2 3" key="1">
    <citation type="submission" date="2018-07" db="EMBL/GenBank/DDBJ databases">
        <title>Erythrobacter nanhaiensis sp. nov., a novel member of the genus Erythrobacter isolated from the South China Sea.</title>
        <authorList>
            <person name="Chen X."/>
            <person name="Liu J."/>
        </authorList>
    </citation>
    <scope>NUCLEOTIDE SEQUENCE [LARGE SCALE GENOMIC DNA]</scope>
    <source>
        <strain evidence="2 3">S-5</strain>
    </source>
</reference>
<evidence type="ECO:0000313" key="2">
    <source>
        <dbReference type="EMBL" id="RDS78595.1"/>
    </source>
</evidence>
<sequence>MAKVQKATGLGRTTIDKLMRNGTLHRIKVGRRTLITVDSIERYLGTTVR</sequence>